<evidence type="ECO:0000256" key="1">
    <source>
        <dbReference type="SAM" id="SignalP"/>
    </source>
</evidence>
<gene>
    <name evidence="2" type="ORF">H6P81_006448</name>
</gene>
<name>A0AAV7EYI0_ARIFI</name>
<feature type="chain" id="PRO_5043395172" evidence="1">
    <location>
        <begin position="24"/>
        <end position="164"/>
    </location>
</feature>
<dbReference type="Proteomes" id="UP000825729">
    <property type="component" value="Unassembled WGS sequence"/>
</dbReference>
<dbReference type="AlphaFoldDB" id="A0AAV7EYI0"/>
<keyword evidence="3" id="KW-1185">Reference proteome</keyword>
<comment type="caution">
    <text evidence="2">The sequence shown here is derived from an EMBL/GenBank/DDBJ whole genome shotgun (WGS) entry which is preliminary data.</text>
</comment>
<protein>
    <submittedName>
        <fullName evidence="2">Uncharacterized protein</fullName>
    </submittedName>
</protein>
<keyword evidence="1" id="KW-0732">Signal</keyword>
<evidence type="ECO:0000313" key="2">
    <source>
        <dbReference type="EMBL" id="KAG9453544.1"/>
    </source>
</evidence>
<accession>A0AAV7EYI0</accession>
<proteinExistence type="predicted"/>
<organism evidence="2 3">
    <name type="scientific">Aristolochia fimbriata</name>
    <name type="common">White veined hardy Dutchman's pipe vine</name>
    <dbReference type="NCBI Taxonomy" id="158543"/>
    <lineage>
        <taxon>Eukaryota</taxon>
        <taxon>Viridiplantae</taxon>
        <taxon>Streptophyta</taxon>
        <taxon>Embryophyta</taxon>
        <taxon>Tracheophyta</taxon>
        <taxon>Spermatophyta</taxon>
        <taxon>Magnoliopsida</taxon>
        <taxon>Magnoliidae</taxon>
        <taxon>Piperales</taxon>
        <taxon>Aristolochiaceae</taxon>
        <taxon>Aristolochia</taxon>
    </lineage>
</organism>
<dbReference type="EMBL" id="JAINDJ010000003">
    <property type="protein sequence ID" value="KAG9453544.1"/>
    <property type="molecule type" value="Genomic_DNA"/>
</dbReference>
<sequence>MGDLRTSVITLTALAVLVEFAMAANITVGGPSGAWDQRDSLTGTRLPLSAVETEQCDHIDYSAAGDEASTDNITTSTAAATAEEEWEMGDRFLIDDAQCGGDGTGQPIQNDGSETPISAVFSGCDEASTDDATSTAALPYNLLAAAEEEEKWEMEDRFLIDDAL</sequence>
<evidence type="ECO:0000313" key="3">
    <source>
        <dbReference type="Proteomes" id="UP000825729"/>
    </source>
</evidence>
<feature type="signal peptide" evidence="1">
    <location>
        <begin position="1"/>
        <end position="23"/>
    </location>
</feature>
<reference evidence="2 3" key="1">
    <citation type="submission" date="2021-07" db="EMBL/GenBank/DDBJ databases">
        <title>The Aristolochia fimbriata genome: insights into angiosperm evolution, floral development and chemical biosynthesis.</title>
        <authorList>
            <person name="Jiao Y."/>
        </authorList>
    </citation>
    <scope>NUCLEOTIDE SEQUENCE [LARGE SCALE GENOMIC DNA]</scope>
    <source>
        <strain evidence="2">IBCAS-2021</strain>
        <tissue evidence="2">Leaf</tissue>
    </source>
</reference>